<reference evidence="1 2" key="1">
    <citation type="submission" date="2011-05" db="EMBL/GenBank/DDBJ databases">
        <authorList>
            <person name="Muzny D."/>
            <person name="Qin X."/>
            <person name="Deng J."/>
            <person name="Jiang H."/>
            <person name="Liu Y."/>
            <person name="Qu J."/>
            <person name="Song X.-Z."/>
            <person name="Zhang L."/>
            <person name="Thornton R."/>
            <person name="Coyle M."/>
            <person name="Francisco L."/>
            <person name="Jackson L."/>
            <person name="Javaid M."/>
            <person name="Korchina V."/>
            <person name="Kovar C."/>
            <person name="Mata R."/>
            <person name="Mathew T."/>
            <person name="Ngo R."/>
            <person name="Nguyen L."/>
            <person name="Nguyen N."/>
            <person name="Okwuonu G."/>
            <person name="Ongeri F."/>
            <person name="Pham C."/>
            <person name="Simmons D."/>
            <person name="Wilczek-Boney K."/>
            <person name="Hale W."/>
            <person name="Jakkamsetti A."/>
            <person name="Pham P."/>
            <person name="Ruth R."/>
            <person name="San Lucas F."/>
            <person name="Warren J."/>
            <person name="Zhang J."/>
            <person name="Zhao Z."/>
            <person name="Zhou C."/>
            <person name="Zhu D."/>
            <person name="Lee S."/>
            <person name="Bess C."/>
            <person name="Blankenburg K."/>
            <person name="Forbes L."/>
            <person name="Fu Q."/>
            <person name="Gubbala S."/>
            <person name="Hirani K."/>
            <person name="Jayaseelan J.C."/>
            <person name="Lara F."/>
            <person name="Munidasa M."/>
            <person name="Palculict T."/>
            <person name="Patil S."/>
            <person name="Pu L.-L."/>
            <person name="Saada N."/>
            <person name="Tang L."/>
            <person name="Weissenberger G."/>
            <person name="Zhu Y."/>
            <person name="Hemphill L."/>
            <person name="Shang Y."/>
            <person name="Youmans B."/>
            <person name="Ayvaz T."/>
            <person name="Ross M."/>
            <person name="Santibanez J."/>
            <person name="Aqrawi P."/>
            <person name="Gross S."/>
            <person name="Joshi V."/>
            <person name="Fowler G."/>
            <person name="Nazareth L."/>
            <person name="Reid J."/>
            <person name="Worley K."/>
            <person name="Petrosino J."/>
            <person name="Highlander S."/>
            <person name="Gibbs R."/>
        </authorList>
    </citation>
    <scope>NUCLEOTIDE SEQUENCE [LARGE SCALE GENOMIC DNA]</scope>
    <source>
        <strain evidence="1 2">871</strain>
    </source>
</reference>
<proteinExistence type="predicted"/>
<evidence type="ECO:0000313" key="2">
    <source>
        <dbReference type="Proteomes" id="UP000003019"/>
    </source>
</evidence>
<dbReference type="AlphaFoldDB" id="G4CKQ7"/>
<dbReference type="EMBL" id="AGAY01000074">
    <property type="protein sequence ID" value="EGY51590.1"/>
    <property type="molecule type" value="Genomic_DNA"/>
</dbReference>
<keyword evidence="2" id="KW-1185">Reference proteome</keyword>
<comment type="caution">
    <text evidence="1">The sequence shown here is derived from an EMBL/GenBank/DDBJ whole genome shotgun (WGS) entry which is preliminary data.</text>
</comment>
<evidence type="ECO:0000313" key="1">
    <source>
        <dbReference type="EMBL" id="EGY51590.1"/>
    </source>
</evidence>
<dbReference type="HOGENOM" id="CLU_3155297_0_0_4"/>
<sequence length="48" mass="5414">MRAEIMFFPFTTYNKNRGGGQTGCPQQDGDYNRAGNAARWSLLTETQI</sequence>
<dbReference type="Proteomes" id="UP000003019">
    <property type="component" value="Unassembled WGS sequence"/>
</dbReference>
<organism evidence="1 2">
    <name type="scientific">Neisseria shayeganii 871</name>
    <dbReference type="NCBI Taxonomy" id="1032488"/>
    <lineage>
        <taxon>Bacteria</taxon>
        <taxon>Pseudomonadati</taxon>
        <taxon>Pseudomonadota</taxon>
        <taxon>Betaproteobacteria</taxon>
        <taxon>Neisseriales</taxon>
        <taxon>Neisseriaceae</taxon>
        <taxon>Neisseria</taxon>
    </lineage>
</organism>
<protein>
    <submittedName>
        <fullName evidence="1">Uncharacterized protein</fullName>
    </submittedName>
</protein>
<accession>G4CKQ7</accession>
<gene>
    <name evidence="1" type="ORF">HMPREF9371_2197</name>
</gene>
<name>G4CKQ7_9NEIS</name>